<sequence>MNGNEFEERVRGFAEKVGTDQSVALGAALAHVGDRLGLWAALAGAGR</sequence>
<comment type="caution">
    <text evidence="1">The sequence shown here is derived from an EMBL/GenBank/DDBJ whole genome shotgun (WGS) entry which is preliminary data.</text>
</comment>
<dbReference type="EMBL" id="JBHSQK010000062">
    <property type="protein sequence ID" value="MFC5951082.1"/>
    <property type="molecule type" value="Genomic_DNA"/>
</dbReference>
<name>A0ABW1IBW1_9PSEU</name>
<accession>A0ABW1IBW1</accession>
<organism evidence="1 2">
    <name type="scientific">Pseudonocardia lutea</name>
    <dbReference type="NCBI Taxonomy" id="2172015"/>
    <lineage>
        <taxon>Bacteria</taxon>
        <taxon>Bacillati</taxon>
        <taxon>Actinomycetota</taxon>
        <taxon>Actinomycetes</taxon>
        <taxon>Pseudonocardiales</taxon>
        <taxon>Pseudonocardiaceae</taxon>
        <taxon>Pseudonocardia</taxon>
    </lineage>
</organism>
<evidence type="ECO:0000313" key="2">
    <source>
        <dbReference type="Proteomes" id="UP001596119"/>
    </source>
</evidence>
<keyword evidence="2" id="KW-1185">Reference proteome</keyword>
<proteinExistence type="predicted"/>
<dbReference type="Proteomes" id="UP001596119">
    <property type="component" value="Unassembled WGS sequence"/>
</dbReference>
<dbReference type="RefSeq" id="WP_379568681.1">
    <property type="nucleotide sequence ID" value="NZ_JBHSQK010000062.1"/>
</dbReference>
<reference evidence="2" key="1">
    <citation type="journal article" date="2019" name="Int. J. Syst. Evol. Microbiol.">
        <title>The Global Catalogue of Microorganisms (GCM) 10K type strain sequencing project: providing services to taxonomists for standard genome sequencing and annotation.</title>
        <authorList>
            <consortium name="The Broad Institute Genomics Platform"/>
            <consortium name="The Broad Institute Genome Sequencing Center for Infectious Disease"/>
            <person name="Wu L."/>
            <person name="Ma J."/>
        </authorList>
    </citation>
    <scope>NUCLEOTIDE SEQUENCE [LARGE SCALE GENOMIC DNA]</scope>
    <source>
        <strain evidence="2">CGMCC 4.7397</strain>
    </source>
</reference>
<protein>
    <submittedName>
        <fullName evidence="1">Uncharacterized protein</fullName>
    </submittedName>
</protein>
<evidence type="ECO:0000313" key="1">
    <source>
        <dbReference type="EMBL" id="MFC5951082.1"/>
    </source>
</evidence>
<gene>
    <name evidence="1" type="ORF">ACFQH9_22705</name>
</gene>